<dbReference type="InterPro" id="IPR045851">
    <property type="entry name" value="AMP-bd_C_sf"/>
</dbReference>
<protein>
    <submittedName>
        <fullName evidence="2">Acyl-CoA synthetase</fullName>
    </submittedName>
</protein>
<sequence length="348" mass="37205">MTQTVALTEGPRGDGRDEIRFGTSGSTGGARHWFRLPHQMEREVELIGSHLVGPVDHVINYAPPRHLFGALFGQWLPRLADVRVHQAWADPFAPLSVSPGERVLIVCLPMAWDLLRRGWSALERAGSVVALHGSAAPPPTARALVRRAAPLLRAHEIFGSTETGGIAHRPLAPDGSGADLWQAFPDVSFTRDVDAPAGAAEELVVHGPRLARPEAAPRPPARWATGDLVEFTAPRAFRYVGRSSSVIKVNGIKVHLAAVEERLNSCLPQVKCVVLPLTDDALAGEGYAVFWSGGDSGVDVADIRGALRDFPSPSRIVALADIPRTSAGKPDRKSLLTGLKTPPALSSP</sequence>
<organism evidence="2 3">
    <name type="scientific">Streptomyces ramulosus</name>
    <dbReference type="NCBI Taxonomy" id="47762"/>
    <lineage>
        <taxon>Bacteria</taxon>
        <taxon>Bacillati</taxon>
        <taxon>Actinomycetota</taxon>
        <taxon>Actinomycetes</taxon>
        <taxon>Kitasatosporales</taxon>
        <taxon>Streptomycetaceae</taxon>
        <taxon>Streptomyces</taxon>
    </lineage>
</organism>
<dbReference type="EMBL" id="JBHSPW010000001">
    <property type="protein sequence ID" value="MFC5891649.1"/>
    <property type="molecule type" value="Genomic_DNA"/>
</dbReference>
<evidence type="ECO:0000313" key="3">
    <source>
        <dbReference type="Proteomes" id="UP001596241"/>
    </source>
</evidence>
<name>A0ABW1FEN7_9ACTN</name>
<dbReference type="RefSeq" id="WP_345081247.1">
    <property type="nucleotide sequence ID" value="NZ_BAAAWG010000006.1"/>
</dbReference>
<dbReference type="Proteomes" id="UP001596241">
    <property type="component" value="Unassembled WGS sequence"/>
</dbReference>
<evidence type="ECO:0000313" key="2">
    <source>
        <dbReference type="EMBL" id="MFC5891649.1"/>
    </source>
</evidence>
<feature type="compositionally biased region" description="Basic and acidic residues" evidence="1">
    <location>
        <begin position="11"/>
        <end position="20"/>
    </location>
</feature>
<dbReference type="PANTHER" id="PTHR43767:SF1">
    <property type="entry name" value="NONRIBOSOMAL PEPTIDE SYNTHASE PES1 (EUROFUNG)-RELATED"/>
    <property type="match status" value="1"/>
</dbReference>
<feature type="region of interest" description="Disordered" evidence="1">
    <location>
        <begin position="325"/>
        <end position="348"/>
    </location>
</feature>
<keyword evidence="3" id="KW-1185">Reference proteome</keyword>
<comment type="caution">
    <text evidence="2">The sequence shown here is derived from an EMBL/GenBank/DDBJ whole genome shotgun (WGS) entry which is preliminary data.</text>
</comment>
<dbReference type="SUPFAM" id="SSF56801">
    <property type="entry name" value="Acetyl-CoA synthetase-like"/>
    <property type="match status" value="1"/>
</dbReference>
<dbReference type="InterPro" id="IPR042099">
    <property type="entry name" value="ANL_N_sf"/>
</dbReference>
<dbReference type="Gene3D" id="3.30.300.30">
    <property type="match status" value="1"/>
</dbReference>
<gene>
    <name evidence="2" type="ORF">ACFP3M_02240</name>
</gene>
<dbReference type="InterPro" id="IPR050237">
    <property type="entry name" value="ATP-dep_AMP-bd_enzyme"/>
</dbReference>
<proteinExistence type="predicted"/>
<accession>A0ABW1FEN7</accession>
<dbReference type="Gene3D" id="3.40.50.12780">
    <property type="entry name" value="N-terminal domain of ligase-like"/>
    <property type="match status" value="1"/>
</dbReference>
<reference evidence="3" key="1">
    <citation type="journal article" date="2019" name="Int. J. Syst. Evol. Microbiol.">
        <title>The Global Catalogue of Microorganisms (GCM) 10K type strain sequencing project: providing services to taxonomists for standard genome sequencing and annotation.</title>
        <authorList>
            <consortium name="The Broad Institute Genomics Platform"/>
            <consortium name="The Broad Institute Genome Sequencing Center for Infectious Disease"/>
            <person name="Wu L."/>
            <person name="Ma J."/>
        </authorList>
    </citation>
    <scope>NUCLEOTIDE SEQUENCE [LARGE SCALE GENOMIC DNA]</scope>
    <source>
        <strain evidence="3">CGMCC 1.15809</strain>
    </source>
</reference>
<evidence type="ECO:0000256" key="1">
    <source>
        <dbReference type="SAM" id="MobiDB-lite"/>
    </source>
</evidence>
<feature type="region of interest" description="Disordered" evidence="1">
    <location>
        <begin position="1"/>
        <end position="22"/>
    </location>
</feature>
<dbReference type="PANTHER" id="PTHR43767">
    <property type="entry name" value="LONG-CHAIN-FATTY-ACID--COA LIGASE"/>
    <property type="match status" value="1"/>
</dbReference>